<name>B3E1C3_METI4</name>
<dbReference type="HOGENOM" id="CLU_996806_0_0_0"/>
<organism evidence="1 2">
    <name type="scientific">Methylacidiphilum infernorum (isolate V4)</name>
    <name type="common">Methylokorus infernorum (strain V4)</name>
    <dbReference type="NCBI Taxonomy" id="481448"/>
    <lineage>
        <taxon>Bacteria</taxon>
        <taxon>Pseudomonadati</taxon>
        <taxon>Verrucomicrobiota</taxon>
        <taxon>Methylacidiphilae</taxon>
        <taxon>Methylacidiphilales</taxon>
        <taxon>Methylacidiphilaceae</taxon>
        <taxon>Methylacidiphilum (ex Ratnadevi et al. 2023)</taxon>
    </lineage>
</organism>
<dbReference type="SUPFAM" id="SSF58104">
    <property type="entry name" value="Methyl-accepting chemotaxis protein (MCP) signaling domain"/>
    <property type="match status" value="1"/>
</dbReference>
<protein>
    <submittedName>
        <fullName evidence="1">Uncharacterized protein</fullName>
    </submittedName>
</protein>
<evidence type="ECO:0000313" key="1">
    <source>
        <dbReference type="EMBL" id="ACD82919.1"/>
    </source>
</evidence>
<evidence type="ECO:0000313" key="2">
    <source>
        <dbReference type="Proteomes" id="UP000009149"/>
    </source>
</evidence>
<gene>
    <name evidence="1" type="ordered locus">Minf_0864</name>
</gene>
<dbReference type="Proteomes" id="UP000009149">
    <property type="component" value="Chromosome"/>
</dbReference>
<dbReference type="EMBL" id="CP000975">
    <property type="protein sequence ID" value="ACD82919.1"/>
    <property type="molecule type" value="Genomic_DNA"/>
</dbReference>
<dbReference type="AlphaFoldDB" id="B3E1C3"/>
<sequence>MQAIHDQEEATMEEKLEETLRKLAAGQERLENRTEDLGASVGELTRVVRELTGVVRELAERQANTDRMLGELTGAVRELAERQADTDRMIGELTRVVRELSEHVARTDMRPERIDGRLEKIDKRLEDVHLVATLISIDQRASNSKLDLVAKAIEEIDDVVLESKAKDQLPFSLKEDILDLKVLDKDFVCHIISAAEDKGVLTKAESNDVGKADIFAFGFDKKTGDLVCLAVEVSATIGKNDITMADRRSKLFAKAVRHFVENEPDKWEKMRKMVYPNHH</sequence>
<accession>B3E1C3</accession>
<dbReference type="STRING" id="481448.Minf_0864"/>
<reference evidence="1 2" key="1">
    <citation type="journal article" date="2008" name="Biol. Direct">
        <title>Complete genome sequence of the extremely acidophilic methanotroph isolate V4, Methylacidiphilum infernorum, a representative of the bacterial phylum Verrucomicrobia.</title>
        <authorList>
            <person name="Hou S."/>
            <person name="Makarova K.S."/>
            <person name="Saw J.H."/>
            <person name="Senin P."/>
            <person name="Ly B.V."/>
            <person name="Zhou Z."/>
            <person name="Ren Y."/>
            <person name="Wang J."/>
            <person name="Galperin M.Y."/>
            <person name="Omelchenko M.V."/>
            <person name="Wolf Y.I."/>
            <person name="Yutin N."/>
            <person name="Koonin E.V."/>
            <person name="Stott M.B."/>
            <person name="Mountain B.W."/>
            <person name="Crowe M.A."/>
            <person name="Smirnova A.V."/>
            <person name="Dunfield P.F."/>
            <person name="Feng L."/>
            <person name="Wang L."/>
            <person name="Alam M."/>
        </authorList>
    </citation>
    <scope>NUCLEOTIDE SEQUENCE [LARGE SCALE GENOMIC DNA]</scope>
    <source>
        <strain evidence="2">Isolate V4</strain>
    </source>
</reference>
<dbReference type="eggNOG" id="COG1196">
    <property type="taxonomic scope" value="Bacteria"/>
</dbReference>
<dbReference type="KEGG" id="min:Minf_0864"/>
<dbReference type="Gene3D" id="1.10.287.950">
    <property type="entry name" value="Methyl-accepting chemotaxis protein"/>
    <property type="match status" value="1"/>
</dbReference>
<proteinExistence type="predicted"/>